<dbReference type="RefSeq" id="WP_090210470.1">
    <property type="nucleotide sequence ID" value="NZ_FOZM01000004.1"/>
</dbReference>
<dbReference type="InterPro" id="IPR052155">
    <property type="entry name" value="Biofilm_reg_signaling"/>
</dbReference>
<dbReference type="InterPro" id="IPR035965">
    <property type="entry name" value="PAS-like_dom_sf"/>
</dbReference>
<dbReference type="InterPro" id="IPR043128">
    <property type="entry name" value="Rev_trsase/Diguanyl_cyclase"/>
</dbReference>
<feature type="domain" description="PAC" evidence="2">
    <location>
        <begin position="82"/>
        <end position="135"/>
    </location>
</feature>
<dbReference type="PANTHER" id="PTHR44757:SF2">
    <property type="entry name" value="BIOFILM ARCHITECTURE MAINTENANCE PROTEIN MBAA"/>
    <property type="match status" value="1"/>
</dbReference>
<gene>
    <name evidence="5" type="ORF">SAMN05444714_3142</name>
</gene>
<feature type="coiled-coil region" evidence="1">
    <location>
        <begin position="130"/>
        <end position="160"/>
    </location>
</feature>
<evidence type="ECO:0000259" key="3">
    <source>
        <dbReference type="PROSITE" id="PS50883"/>
    </source>
</evidence>
<dbReference type="CDD" id="cd00130">
    <property type="entry name" value="PAS"/>
    <property type="match status" value="1"/>
</dbReference>
<evidence type="ECO:0000256" key="1">
    <source>
        <dbReference type="SAM" id="Coils"/>
    </source>
</evidence>
<dbReference type="CDD" id="cd01949">
    <property type="entry name" value="GGDEF"/>
    <property type="match status" value="1"/>
</dbReference>
<dbReference type="PROSITE" id="PS50887">
    <property type="entry name" value="GGDEF"/>
    <property type="match status" value="1"/>
</dbReference>
<dbReference type="CDD" id="cd01948">
    <property type="entry name" value="EAL"/>
    <property type="match status" value="1"/>
</dbReference>
<dbReference type="SMART" id="SM00267">
    <property type="entry name" value="GGDEF"/>
    <property type="match status" value="1"/>
</dbReference>
<dbReference type="OrthoDB" id="9814202at2"/>
<dbReference type="Gene3D" id="3.30.70.270">
    <property type="match status" value="1"/>
</dbReference>
<dbReference type="Pfam" id="PF00990">
    <property type="entry name" value="GGDEF"/>
    <property type="match status" value="1"/>
</dbReference>
<reference evidence="5 6" key="1">
    <citation type="submission" date="2016-10" db="EMBL/GenBank/DDBJ databases">
        <authorList>
            <person name="de Groot N.N."/>
        </authorList>
    </citation>
    <scope>NUCLEOTIDE SEQUENCE [LARGE SCALE GENOMIC DNA]</scope>
    <source>
        <strain evidence="5 6">DSM 29433</strain>
    </source>
</reference>
<evidence type="ECO:0000313" key="6">
    <source>
        <dbReference type="Proteomes" id="UP000198926"/>
    </source>
</evidence>
<dbReference type="Proteomes" id="UP000198926">
    <property type="component" value="Unassembled WGS sequence"/>
</dbReference>
<dbReference type="NCBIfam" id="TIGR00254">
    <property type="entry name" value="GGDEF"/>
    <property type="match status" value="1"/>
</dbReference>
<proteinExistence type="predicted"/>
<dbReference type="InterPro" id="IPR000160">
    <property type="entry name" value="GGDEF_dom"/>
</dbReference>
<feature type="domain" description="GGDEF" evidence="4">
    <location>
        <begin position="185"/>
        <end position="318"/>
    </location>
</feature>
<evidence type="ECO:0000259" key="2">
    <source>
        <dbReference type="PROSITE" id="PS50113"/>
    </source>
</evidence>
<dbReference type="InterPro" id="IPR000014">
    <property type="entry name" value="PAS"/>
</dbReference>
<dbReference type="AlphaFoldDB" id="A0A1I6N2C4"/>
<dbReference type="InterPro" id="IPR000700">
    <property type="entry name" value="PAS-assoc_C"/>
</dbReference>
<accession>A0A1I6N2C4</accession>
<dbReference type="SUPFAM" id="SSF55073">
    <property type="entry name" value="Nucleotide cyclase"/>
    <property type="match status" value="1"/>
</dbReference>
<dbReference type="Pfam" id="PF00563">
    <property type="entry name" value="EAL"/>
    <property type="match status" value="1"/>
</dbReference>
<organism evidence="5 6">
    <name type="scientific">Yoonia litorea</name>
    <dbReference type="NCBI Taxonomy" id="1123755"/>
    <lineage>
        <taxon>Bacteria</taxon>
        <taxon>Pseudomonadati</taxon>
        <taxon>Pseudomonadota</taxon>
        <taxon>Alphaproteobacteria</taxon>
        <taxon>Rhodobacterales</taxon>
        <taxon>Paracoccaceae</taxon>
        <taxon>Yoonia</taxon>
    </lineage>
</organism>
<keyword evidence="6" id="KW-1185">Reference proteome</keyword>
<dbReference type="Gene3D" id="3.20.20.450">
    <property type="entry name" value="EAL domain"/>
    <property type="match status" value="1"/>
</dbReference>
<dbReference type="STRING" id="1123755.SAMN05444714_3142"/>
<dbReference type="EMBL" id="FOZM01000004">
    <property type="protein sequence ID" value="SFS22115.1"/>
    <property type="molecule type" value="Genomic_DNA"/>
</dbReference>
<dbReference type="SMART" id="SM00052">
    <property type="entry name" value="EAL"/>
    <property type="match status" value="1"/>
</dbReference>
<feature type="domain" description="EAL" evidence="3">
    <location>
        <begin position="327"/>
        <end position="581"/>
    </location>
</feature>
<dbReference type="SUPFAM" id="SSF141868">
    <property type="entry name" value="EAL domain-like"/>
    <property type="match status" value="1"/>
</dbReference>
<protein>
    <submittedName>
        <fullName evidence="5">PAS domain S-box-containing protein/diguanylate cyclase (GGDEF) domain-containing protein</fullName>
    </submittedName>
</protein>
<dbReference type="InterPro" id="IPR001633">
    <property type="entry name" value="EAL_dom"/>
</dbReference>
<dbReference type="PANTHER" id="PTHR44757">
    <property type="entry name" value="DIGUANYLATE CYCLASE DGCP"/>
    <property type="match status" value="1"/>
</dbReference>
<keyword evidence="1" id="KW-0175">Coiled coil</keyword>
<dbReference type="PROSITE" id="PS50883">
    <property type="entry name" value="EAL"/>
    <property type="match status" value="1"/>
</dbReference>
<dbReference type="Gene3D" id="3.30.450.20">
    <property type="entry name" value="PAS domain"/>
    <property type="match status" value="1"/>
</dbReference>
<dbReference type="InterPro" id="IPR029787">
    <property type="entry name" value="Nucleotide_cyclase"/>
</dbReference>
<name>A0A1I6N2C4_9RHOB</name>
<evidence type="ECO:0000259" key="4">
    <source>
        <dbReference type="PROSITE" id="PS50887"/>
    </source>
</evidence>
<sequence length="598" mass="67454">MTAMDHHIVRDLEDFAGIASDWFWETNADHRFTYFSSRMEDVTKLDSKQILGQRRTDVAMVDYNDPKWQAHLDDLYSHRPFRNFDYAIRRPFDGSLMWLRIAGQPLFDADGTFCGYRGTGHDITPEKIAMQKLEASNRALAERNTELAETRKALERSANEDALTGLLNRRAFERDLQQFFDGCGSNLGLLHVDLDRFKWVNDTLGHAAGDAVLVTAAKRLSQIVGEAGKIYRVGGDEFQILLIAQRAHENVRWFGEHIVECMRAPFFYDGHRMTIGASVGIALVDETITSPRDLIDLADGALYQSKRSGRDTLSCAAYETRQERSFRRQLSSELPKAIEKGAIVPFFQPQVNALTGRIVGAEALVRWKHPRFGILKPGRFLDIAATLGLSAQLDRAVLRQTLRLADRLPKMGLSLDSIAVNTSAGRLIRHDLLSDIRQWWLNRDCQLSIELLETLHFDDMHESSPVTEQLRQLRDLGVRIEIDDFGSGRASLTGLLRVRPDRIKIDRNLIQAAARDPMQQSVVAAIFDMARALGLQAMAEGVETAEDVAVIRKLGCEVFQGFYYARPLPEEAFCRLLAEGLKTKMADPEGLPRQSTLP</sequence>
<dbReference type="NCBIfam" id="TIGR00229">
    <property type="entry name" value="sensory_box"/>
    <property type="match status" value="1"/>
</dbReference>
<dbReference type="PROSITE" id="PS50113">
    <property type="entry name" value="PAC"/>
    <property type="match status" value="1"/>
</dbReference>
<evidence type="ECO:0000313" key="5">
    <source>
        <dbReference type="EMBL" id="SFS22115.1"/>
    </source>
</evidence>
<dbReference type="InterPro" id="IPR035919">
    <property type="entry name" value="EAL_sf"/>
</dbReference>
<dbReference type="Pfam" id="PF13426">
    <property type="entry name" value="PAS_9"/>
    <property type="match status" value="1"/>
</dbReference>
<dbReference type="SUPFAM" id="SSF55785">
    <property type="entry name" value="PYP-like sensor domain (PAS domain)"/>
    <property type="match status" value="1"/>
</dbReference>